<reference evidence="2" key="2">
    <citation type="submission" date="2015-01" db="EMBL/GenBank/DDBJ databases">
        <title>Evolutionary Origins and Diversification of the Mycorrhizal Mutualists.</title>
        <authorList>
            <consortium name="DOE Joint Genome Institute"/>
            <consortium name="Mycorrhizal Genomics Consortium"/>
            <person name="Kohler A."/>
            <person name="Kuo A."/>
            <person name="Nagy L.G."/>
            <person name="Floudas D."/>
            <person name="Copeland A."/>
            <person name="Barry K.W."/>
            <person name="Cichocki N."/>
            <person name="Veneault-Fourrey C."/>
            <person name="LaButti K."/>
            <person name="Lindquist E.A."/>
            <person name="Lipzen A."/>
            <person name="Lundell T."/>
            <person name="Morin E."/>
            <person name="Murat C."/>
            <person name="Riley R."/>
            <person name="Ohm R."/>
            <person name="Sun H."/>
            <person name="Tunlid A."/>
            <person name="Henrissat B."/>
            <person name="Grigoriev I.V."/>
            <person name="Hibbett D.S."/>
            <person name="Martin F."/>
        </authorList>
    </citation>
    <scope>NUCLEOTIDE SEQUENCE [LARGE SCALE GENOMIC DNA]</scope>
    <source>
        <strain evidence="2">F 1598</strain>
    </source>
</reference>
<gene>
    <name evidence="1" type="ORF">PILCRDRAFT_816530</name>
</gene>
<keyword evidence="2" id="KW-1185">Reference proteome</keyword>
<evidence type="ECO:0000313" key="1">
    <source>
        <dbReference type="EMBL" id="KIM85989.1"/>
    </source>
</evidence>
<dbReference type="AlphaFoldDB" id="A0A0C3G287"/>
<sequence>MTVYLLTVNTSLTEQVACDFTNATSVGLYQKSLPRRFASKLRLMNLYEKKVIPHLYET</sequence>
<dbReference type="EMBL" id="KN832983">
    <property type="protein sequence ID" value="KIM85989.1"/>
    <property type="molecule type" value="Genomic_DNA"/>
</dbReference>
<evidence type="ECO:0000313" key="2">
    <source>
        <dbReference type="Proteomes" id="UP000054166"/>
    </source>
</evidence>
<dbReference type="InParanoid" id="A0A0C3G287"/>
<accession>A0A0C3G287</accession>
<reference evidence="1 2" key="1">
    <citation type="submission" date="2014-04" db="EMBL/GenBank/DDBJ databases">
        <authorList>
            <consortium name="DOE Joint Genome Institute"/>
            <person name="Kuo A."/>
            <person name="Tarkka M."/>
            <person name="Buscot F."/>
            <person name="Kohler A."/>
            <person name="Nagy L.G."/>
            <person name="Floudas D."/>
            <person name="Copeland A."/>
            <person name="Barry K.W."/>
            <person name="Cichocki N."/>
            <person name="Veneault-Fourrey C."/>
            <person name="LaButti K."/>
            <person name="Lindquist E.A."/>
            <person name="Lipzen A."/>
            <person name="Lundell T."/>
            <person name="Morin E."/>
            <person name="Murat C."/>
            <person name="Sun H."/>
            <person name="Tunlid A."/>
            <person name="Henrissat B."/>
            <person name="Grigoriev I.V."/>
            <person name="Hibbett D.S."/>
            <person name="Martin F."/>
            <person name="Nordberg H.P."/>
            <person name="Cantor M.N."/>
            <person name="Hua S.X."/>
        </authorList>
    </citation>
    <scope>NUCLEOTIDE SEQUENCE [LARGE SCALE GENOMIC DNA]</scope>
    <source>
        <strain evidence="1 2">F 1598</strain>
    </source>
</reference>
<dbReference type="Proteomes" id="UP000054166">
    <property type="component" value="Unassembled WGS sequence"/>
</dbReference>
<protein>
    <submittedName>
        <fullName evidence="1">Uncharacterized protein</fullName>
    </submittedName>
</protein>
<name>A0A0C3G287_PILCF</name>
<organism evidence="1 2">
    <name type="scientific">Piloderma croceum (strain F 1598)</name>
    <dbReference type="NCBI Taxonomy" id="765440"/>
    <lineage>
        <taxon>Eukaryota</taxon>
        <taxon>Fungi</taxon>
        <taxon>Dikarya</taxon>
        <taxon>Basidiomycota</taxon>
        <taxon>Agaricomycotina</taxon>
        <taxon>Agaricomycetes</taxon>
        <taxon>Agaricomycetidae</taxon>
        <taxon>Atheliales</taxon>
        <taxon>Atheliaceae</taxon>
        <taxon>Piloderma</taxon>
    </lineage>
</organism>
<dbReference type="HOGENOM" id="CLU_2979891_0_0_1"/>
<proteinExistence type="predicted"/>